<reference evidence="3" key="3">
    <citation type="submission" date="2015-06" db="UniProtKB">
        <authorList>
            <consortium name="EnsemblProtists"/>
        </authorList>
    </citation>
    <scope>IDENTIFICATION</scope>
</reference>
<feature type="transmembrane region" description="Helical" evidence="1">
    <location>
        <begin position="83"/>
        <end position="104"/>
    </location>
</feature>
<dbReference type="OrthoDB" id="43106at2759"/>
<evidence type="ECO:0000313" key="4">
    <source>
        <dbReference type="Proteomes" id="UP000011087"/>
    </source>
</evidence>
<keyword evidence="1" id="KW-1133">Transmembrane helix</keyword>
<evidence type="ECO:0000256" key="1">
    <source>
        <dbReference type="SAM" id="Phobius"/>
    </source>
</evidence>
<evidence type="ECO:0000313" key="3">
    <source>
        <dbReference type="EnsemblProtists" id="EKX51354"/>
    </source>
</evidence>
<reference evidence="4" key="2">
    <citation type="submission" date="2012-11" db="EMBL/GenBank/DDBJ databases">
        <authorList>
            <person name="Kuo A."/>
            <person name="Curtis B.A."/>
            <person name="Tanifuji G."/>
            <person name="Burki F."/>
            <person name="Gruber A."/>
            <person name="Irimia M."/>
            <person name="Maruyama S."/>
            <person name="Arias M.C."/>
            <person name="Ball S.G."/>
            <person name="Gile G.H."/>
            <person name="Hirakawa Y."/>
            <person name="Hopkins J.F."/>
            <person name="Rensing S.A."/>
            <person name="Schmutz J."/>
            <person name="Symeonidi A."/>
            <person name="Elias M."/>
            <person name="Eveleigh R.J."/>
            <person name="Herman E.K."/>
            <person name="Klute M.J."/>
            <person name="Nakayama T."/>
            <person name="Obornik M."/>
            <person name="Reyes-Prieto A."/>
            <person name="Armbrust E.V."/>
            <person name="Aves S.J."/>
            <person name="Beiko R.G."/>
            <person name="Coutinho P."/>
            <person name="Dacks J.B."/>
            <person name="Durnford D.G."/>
            <person name="Fast N.M."/>
            <person name="Green B.R."/>
            <person name="Grisdale C."/>
            <person name="Hempe F."/>
            <person name="Henrissat B."/>
            <person name="Hoppner M.P."/>
            <person name="Ishida K.-I."/>
            <person name="Kim E."/>
            <person name="Koreny L."/>
            <person name="Kroth P.G."/>
            <person name="Liu Y."/>
            <person name="Malik S.-B."/>
            <person name="Maier U.G."/>
            <person name="McRose D."/>
            <person name="Mock T."/>
            <person name="Neilson J.A."/>
            <person name="Onodera N.T."/>
            <person name="Poole A.M."/>
            <person name="Pritham E.J."/>
            <person name="Richards T.A."/>
            <person name="Rocap G."/>
            <person name="Roy S.W."/>
            <person name="Sarai C."/>
            <person name="Schaack S."/>
            <person name="Shirato S."/>
            <person name="Slamovits C.H."/>
            <person name="Spencer D.F."/>
            <person name="Suzuki S."/>
            <person name="Worden A.Z."/>
            <person name="Zauner S."/>
            <person name="Barry K."/>
            <person name="Bell C."/>
            <person name="Bharti A.K."/>
            <person name="Crow J.A."/>
            <person name="Grimwood J."/>
            <person name="Kramer R."/>
            <person name="Lindquist E."/>
            <person name="Lucas S."/>
            <person name="Salamov A."/>
            <person name="McFadden G.I."/>
            <person name="Lane C.E."/>
            <person name="Keeling P.J."/>
            <person name="Gray M.W."/>
            <person name="Grigoriev I.V."/>
            <person name="Archibald J.M."/>
        </authorList>
    </citation>
    <scope>NUCLEOTIDE SEQUENCE</scope>
    <source>
        <strain evidence="4">CCMP2712</strain>
    </source>
</reference>
<dbReference type="HOGENOM" id="CLU_2214997_0_0_1"/>
<sequence length="107" mass="12726">MSYWWFVLVPSERRDLAKNKNKGGLNNYLEDLERSPKNARRLEKWFYTEWLERRRKVRGLKISEEVNLSIAEELRRARPTPNFISLDNPVIIALIFSVLGVFLFSGR</sequence>
<name>L1JSU4_GUITC</name>
<evidence type="ECO:0000313" key="2">
    <source>
        <dbReference type="EMBL" id="EKX51354.1"/>
    </source>
</evidence>
<organism evidence="2">
    <name type="scientific">Guillardia theta (strain CCMP2712)</name>
    <name type="common">Cryptophyte</name>
    <dbReference type="NCBI Taxonomy" id="905079"/>
    <lineage>
        <taxon>Eukaryota</taxon>
        <taxon>Cryptophyceae</taxon>
        <taxon>Pyrenomonadales</taxon>
        <taxon>Geminigeraceae</taxon>
        <taxon>Guillardia</taxon>
    </lineage>
</organism>
<accession>L1JSU4</accession>
<keyword evidence="1" id="KW-0472">Membrane</keyword>
<dbReference type="Proteomes" id="UP000011087">
    <property type="component" value="Unassembled WGS sequence"/>
</dbReference>
<keyword evidence="4" id="KW-1185">Reference proteome</keyword>
<dbReference type="GeneID" id="17307752"/>
<dbReference type="KEGG" id="gtt:GUITHDRAFT_151048"/>
<dbReference type="EnsemblProtists" id="EKX51354">
    <property type="protein sequence ID" value="EKX51354"/>
    <property type="gene ID" value="GUITHDRAFT_151048"/>
</dbReference>
<reference evidence="2 4" key="1">
    <citation type="journal article" date="2012" name="Nature">
        <title>Algal genomes reveal evolutionary mosaicism and the fate of nucleomorphs.</title>
        <authorList>
            <consortium name="DOE Joint Genome Institute"/>
            <person name="Curtis B.A."/>
            <person name="Tanifuji G."/>
            <person name="Burki F."/>
            <person name="Gruber A."/>
            <person name="Irimia M."/>
            <person name="Maruyama S."/>
            <person name="Arias M.C."/>
            <person name="Ball S.G."/>
            <person name="Gile G.H."/>
            <person name="Hirakawa Y."/>
            <person name="Hopkins J.F."/>
            <person name="Kuo A."/>
            <person name="Rensing S.A."/>
            <person name="Schmutz J."/>
            <person name="Symeonidi A."/>
            <person name="Elias M."/>
            <person name="Eveleigh R.J."/>
            <person name="Herman E.K."/>
            <person name="Klute M.J."/>
            <person name="Nakayama T."/>
            <person name="Obornik M."/>
            <person name="Reyes-Prieto A."/>
            <person name="Armbrust E.V."/>
            <person name="Aves S.J."/>
            <person name="Beiko R.G."/>
            <person name="Coutinho P."/>
            <person name="Dacks J.B."/>
            <person name="Durnford D.G."/>
            <person name="Fast N.M."/>
            <person name="Green B.R."/>
            <person name="Grisdale C.J."/>
            <person name="Hempel F."/>
            <person name="Henrissat B."/>
            <person name="Hoppner M.P."/>
            <person name="Ishida K."/>
            <person name="Kim E."/>
            <person name="Koreny L."/>
            <person name="Kroth P.G."/>
            <person name="Liu Y."/>
            <person name="Malik S.B."/>
            <person name="Maier U.G."/>
            <person name="McRose D."/>
            <person name="Mock T."/>
            <person name="Neilson J.A."/>
            <person name="Onodera N.T."/>
            <person name="Poole A.M."/>
            <person name="Pritham E.J."/>
            <person name="Richards T.A."/>
            <person name="Rocap G."/>
            <person name="Roy S.W."/>
            <person name="Sarai C."/>
            <person name="Schaack S."/>
            <person name="Shirato S."/>
            <person name="Slamovits C.H."/>
            <person name="Spencer D.F."/>
            <person name="Suzuki S."/>
            <person name="Worden A.Z."/>
            <person name="Zauner S."/>
            <person name="Barry K."/>
            <person name="Bell C."/>
            <person name="Bharti A.K."/>
            <person name="Crow J.A."/>
            <person name="Grimwood J."/>
            <person name="Kramer R."/>
            <person name="Lindquist E."/>
            <person name="Lucas S."/>
            <person name="Salamov A."/>
            <person name="McFadden G.I."/>
            <person name="Lane C.E."/>
            <person name="Keeling P.J."/>
            <person name="Gray M.W."/>
            <person name="Grigoriev I.V."/>
            <person name="Archibald J.M."/>
        </authorList>
    </citation>
    <scope>NUCLEOTIDE SEQUENCE</scope>
    <source>
        <strain evidence="2 4">CCMP2712</strain>
    </source>
</reference>
<proteinExistence type="predicted"/>
<dbReference type="AlphaFoldDB" id="L1JSU4"/>
<gene>
    <name evidence="2" type="ORF">GUITHDRAFT_151048</name>
</gene>
<keyword evidence="1" id="KW-0812">Transmembrane</keyword>
<dbReference type="PaxDb" id="55529-EKX51354"/>
<protein>
    <submittedName>
        <fullName evidence="2 3">Uncharacterized protein</fullName>
    </submittedName>
</protein>
<dbReference type="RefSeq" id="XP_005838334.1">
    <property type="nucleotide sequence ID" value="XM_005838277.1"/>
</dbReference>
<dbReference type="EMBL" id="JH992976">
    <property type="protein sequence ID" value="EKX51354.1"/>
    <property type="molecule type" value="Genomic_DNA"/>
</dbReference>